<keyword evidence="2" id="KW-1185">Reference proteome</keyword>
<sequence length="301" mass="32050">MTTTPSTARLDKWLICSDPAFQSISGFWRTETGTPSLLDWRLTSQMIEPVPREQLATRLEGLAQEGSAWNLLVVVDMADIALLQHLQHVAPHMNVRLVEWGETPLAAILGMNAPDQAVLAALQAISGDAGSVDLANRPADLAGYVDALNAWENACRANDADAFALSLPAFADAPIPWHTLLAAAAQTTPQTTAANDNWVELVRLAAATSGDDVQAVSLEDPRNTPAQWTLTLAPIDGGPATLAVFRVNEAAIPAFRGCTIRLRVLGDVISLGEVDEDGQAEIILPSPIAIQGLAISWDEGK</sequence>
<dbReference type="RefSeq" id="WP_066701505.1">
    <property type="nucleotide sequence ID" value="NZ_AP018664.1"/>
</dbReference>
<evidence type="ECO:0000313" key="1">
    <source>
        <dbReference type="EMBL" id="BBD96703.1"/>
    </source>
</evidence>
<evidence type="ECO:0000313" key="2">
    <source>
        <dbReference type="Proteomes" id="UP000279959"/>
    </source>
</evidence>
<dbReference type="KEGG" id="sami:SAMIE_1002040"/>
<proteinExistence type="predicted"/>
<gene>
    <name evidence="1" type="ORF">SAMIE_1002040</name>
</gene>
<protein>
    <submittedName>
        <fullName evidence="1">Uncharacterized protein</fullName>
    </submittedName>
</protein>
<dbReference type="EMBL" id="AP018664">
    <property type="protein sequence ID" value="BBD96703.1"/>
    <property type="molecule type" value="Genomic_DNA"/>
</dbReference>
<reference evidence="1 2" key="1">
    <citation type="submission" date="2018-05" db="EMBL/GenBank/DDBJ databases">
        <title>Complete Genome Sequence of the Nonylphenol-Degrading Bacterium Sphingobium amiense DSM 16289T.</title>
        <authorList>
            <person name="Ootsuka M."/>
            <person name="Nishizawa T."/>
            <person name="Ohta H."/>
        </authorList>
    </citation>
    <scope>NUCLEOTIDE SEQUENCE [LARGE SCALE GENOMIC DNA]</scope>
    <source>
        <strain evidence="1 2">DSM 16289</strain>
    </source>
</reference>
<dbReference type="Proteomes" id="UP000279959">
    <property type="component" value="Chromosome"/>
</dbReference>
<organism evidence="1 2">
    <name type="scientific">Sphingobium amiense</name>
    <dbReference type="NCBI Taxonomy" id="135719"/>
    <lineage>
        <taxon>Bacteria</taxon>
        <taxon>Pseudomonadati</taxon>
        <taxon>Pseudomonadota</taxon>
        <taxon>Alphaproteobacteria</taxon>
        <taxon>Sphingomonadales</taxon>
        <taxon>Sphingomonadaceae</taxon>
        <taxon>Sphingobium</taxon>
    </lineage>
</organism>
<name>A0A494VWB9_9SPHN</name>
<accession>A0A494VWB9</accession>
<dbReference type="AlphaFoldDB" id="A0A494VWB9"/>